<evidence type="ECO:0000259" key="3">
    <source>
        <dbReference type="Pfam" id="PF01182"/>
    </source>
</evidence>
<accession>A0A8S2HJC8</accession>
<dbReference type="GO" id="GO:0006098">
    <property type="term" value="P:pentose-phosphate shunt"/>
    <property type="evidence" value="ECO:0007669"/>
    <property type="project" value="InterPro"/>
</dbReference>
<dbReference type="Proteomes" id="UP000682733">
    <property type="component" value="Unassembled WGS sequence"/>
</dbReference>
<sequence length="272" mass="30211">MLGLNNLVSSCTNSVTSNFPSESIHITDLLKTMATSNFVVSDDEQSLSQSLGYHIEKLINELLHPAQPSAKEFVTIGLSGGSLIKILSNILPYLALPWAKIRFFFADERFVPFSSDDSTYHSYDKLFRQLPLTEKNICKINPDVENVEQCAKDYETKLKELLKEPEQSFDILLLGMGPDGHTASLFPDHSALNVSDGLVTYVKNSPKPPPERVTLTLPTINKSKHVLICATGESKAQIVKEVIKDKSKQYPIGQVQGNNVSWYLDKQAASQL</sequence>
<dbReference type="EMBL" id="CAJNOK010002240">
    <property type="protein sequence ID" value="CAF0851161.1"/>
    <property type="molecule type" value="Genomic_DNA"/>
</dbReference>
<dbReference type="CDD" id="cd01400">
    <property type="entry name" value="6PGL"/>
    <property type="match status" value="1"/>
</dbReference>
<dbReference type="Proteomes" id="UP000677228">
    <property type="component" value="Unassembled WGS sequence"/>
</dbReference>
<dbReference type="InterPro" id="IPR006148">
    <property type="entry name" value="Glc/Gal-6P_isomerase"/>
</dbReference>
<dbReference type="GO" id="GO:0005975">
    <property type="term" value="P:carbohydrate metabolic process"/>
    <property type="evidence" value="ECO:0007669"/>
    <property type="project" value="UniProtKB-UniRule"/>
</dbReference>
<dbReference type="Pfam" id="PF01182">
    <property type="entry name" value="Glucosamine_iso"/>
    <property type="match status" value="1"/>
</dbReference>
<comment type="similarity">
    <text evidence="1 2">Belongs to the glucosamine/galactosamine-6-phosphate isomerase family. 6-phosphogluconolactonase subfamily.</text>
</comment>
<comment type="function">
    <text evidence="2">Hydrolysis of 6-phosphogluconolactone to 6-phosphogluconate.</text>
</comment>
<comment type="pathway">
    <text evidence="2">Carbohydrate degradation; pentose phosphate pathway; D-ribulose 5-phosphate from D-glucose 6-phosphate (oxidative stage): step 2/3.</text>
</comment>
<dbReference type="PANTHER" id="PTHR11054">
    <property type="entry name" value="6-PHOSPHOGLUCONOLACTONASE"/>
    <property type="match status" value="1"/>
</dbReference>
<dbReference type="NCBIfam" id="TIGR01198">
    <property type="entry name" value="pgl"/>
    <property type="match status" value="1"/>
</dbReference>
<dbReference type="InterPro" id="IPR037171">
    <property type="entry name" value="NagB/RpiA_transferase-like"/>
</dbReference>
<name>A0A8S2HJC8_9BILA</name>
<dbReference type="EC" id="3.1.1.31" evidence="2"/>
<evidence type="ECO:0000256" key="1">
    <source>
        <dbReference type="ARBA" id="ARBA00010662"/>
    </source>
</evidence>
<reference evidence="5" key="1">
    <citation type="submission" date="2021-02" db="EMBL/GenBank/DDBJ databases">
        <authorList>
            <person name="Nowell W R."/>
        </authorList>
    </citation>
    <scope>NUCLEOTIDE SEQUENCE</scope>
</reference>
<comment type="catalytic activity">
    <reaction evidence="2">
        <text>6-phospho-D-glucono-1,5-lactone + H2O = 6-phospho-D-gluconate + H(+)</text>
        <dbReference type="Rhea" id="RHEA:12556"/>
        <dbReference type="ChEBI" id="CHEBI:15377"/>
        <dbReference type="ChEBI" id="CHEBI:15378"/>
        <dbReference type="ChEBI" id="CHEBI:57955"/>
        <dbReference type="ChEBI" id="CHEBI:58759"/>
        <dbReference type="EC" id="3.1.1.31"/>
    </reaction>
</comment>
<evidence type="ECO:0000313" key="6">
    <source>
        <dbReference type="Proteomes" id="UP000682733"/>
    </source>
</evidence>
<feature type="domain" description="Glucosamine/galactosamine-6-phosphate isomerase" evidence="3">
    <location>
        <begin position="43"/>
        <end position="260"/>
    </location>
</feature>
<gene>
    <name evidence="4" type="ORF">OVA965_LOCUS7150</name>
    <name evidence="5" type="ORF">TMI583_LOCUS7146</name>
</gene>
<evidence type="ECO:0000313" key="5">
    <source>
        <dbReference type="EMBL" id="CAF3636365.1"/>
    </source>
</evidence>
<keyword evidence="2" id="KW-0378">Hydrolase</keyword>
<dbReference type="PANTHER" id="PTHR11054:SF0">
    <property type="entry name" value="6-PHOSPHOGLUCONOLACTONASE"/>
    <property type="match status" value="1"/>
</dbReference>
<comment type="caution">
    <text evidence="5">The sequence shown here is derived from an EMBL/GenBank/DDBJ whole genome shotgun (WGS) entry which is preliminary data.</text>
</comment>
<dbReference type="GO" id="GO:0017057">
    <property type="term" value="F:6-phosphogluconolactonase activity"/>
    <property type="evidence" value="ECO:0007669"/>
    <property type="project" value="UniProtKB-UniRule"/>
</dbReference>
<organism evidence="5 6">
    <name type="scientific">Didymodactylos carnosus</name>
    <dbReference type="NCBI Taxonomy" id="1234261"/>
    <lineage>
        <taxon>Eukaryota</taxon>
        <taxon>Metazoa</taxon>
        <taxon>Spiralia</taxon>
        <taxon>Gnathifera</taxon>
        <taxon>Rotifera</taxon>
        <taxon>Eurotatoria</taxon>
        <taxon>Bdelloidea</taxon>
        <taxon>Philodinida</taxon>
        <taxon>Philodinidae</taxon>
        <taxon>Didymodactylos</taxon>
    </lineage>
</organism>
<evidence type="ECO:0000313" key="4">
    <source>
        <dbReference type="EMBL" id="CAF0851161.1"/>
    </source>
</evidence>
<dbReference type="InterPro" id="IPR039104">
    <property type="entry name" value="6PGL"/>
</dbReference>
<evidence type="ECO:0000256" key="2">
    <source>
        <dbReference type="RuleBase" id="RU365095"/>
    </source>
</evidence>
<dbReference type="AlphaFoldDB" id="A0A8S2HJC8"/>
<protein>
    <recommendedName>
        <fullName evidence="2">6-phosphogluconolactonase</fullName>
        <shortName evidence="2">6PGL</shortName>
        <ecNumber evidence="2">3.1.1.31</ecNumber>
    </recommendedName>
</protein>
<dbReference type="InterPro" id="IPR005900">
    <property type="entry name" value="6-phosphogluconolactonase_DevB"/>
</dbReference>
<dbReference type="Gene3D" id="3.40.50.1360">
    <property type="match status" value="1"/>
</dbReference>
<proteinExistence type="inferred from homology"/>
<dbReference type="SUPFAM" id="SSF100950">
    <property type="entry name" value="NagB/RpiA/CoA transferase-like"/>
    <property type="match status" value="1"/>
</dbReference>
<dbReference type="EMBL" id="CAJOBA010002240">
    <property type="protein sequence ID" value="CAF3636365.1"/>
    <property type="molecule type" value="Genomic_DNA"/>
</dbReference>